<comment type="caution">
    <text evidence="7">The sequence shown here is derived from an EMBL/GenBank/DDBJ whole genome shotgun (WGS) entry which is preliminary data.</text>
</comment>
<keyword evidence="5" id="KW-1015">Disulfide bond</keyword>
<dbReference type="Proteomes" id="UP001501581">
    <property type="component" value="Unassembled WGS sequence"/>
</dbReference>
<dbReference type="SUPFAM" id="SSF51905">
    <property type="entry name" value="FAD/NAD(P)-binding domain"/>
    <property type="match status" value="1"/>
</dbReference>
<dbReference type="InterPro" id="IPR036188">
    <property type="entry name" value="FAD/NAD-bd_sf"/>
</dbReference>
<dbReference type="InterPro" id="IPR017941">
    <property type="entry name" value="Rieske_2Fe-2S"/>
</dbReference>
<dbReference type="PRINTS" id="PR00162">
    <property type="entry name" value="RIESKE"/>
</dbReference>
<evidence type="ECO:0000313" key="7">
    <source>
        <dbReference type="EMBL" id="GAA1100881.1"/>
    </source>
</evidence>
<organism evidence="7 8">
    <name type="scientific">Nocardioides dubius</name>
    <dbReference type="NCBI Taxonomy" id="317019"/>
    <lineage>
        <taxon>Bacteria</taxon>
        <taxon>Bacillati</taxon>
        <taxon>Actinomycetota</taxon>
        <taxon>Actinomycetes</taxon>
        <taxon>Propionibacteriales</taxon>
        <taxon>Nocardioidaceae</taxon>
        <taxon>Nocardioides</taxon>
    </lineage>
</organism>
<evidence type="ECO:0000256" key="4">
    <source>
        <dbReference type="ARBA" id="ARBA00023014"/>
    </source>
</evidence>
<dbReference type="PANTHER" id="PTHR13847">
    <property type="entry name" value="SARCOSINE DEHYDROGENASE-RELATED"/>
    <property type="match status" value="1"/>
</dbReference>
<protein>
    <submittedName>
        <fullName evidence="7">FAD-dependent oxidoreductase</fullName>
    </submittedName>
</protein>
<keyword evidence="1" id="KW-0001">2Fe-2S</keyword>
<evidence type="ECO:0000259" key="6">
    <source>
        <dbReference type="PROSITE" id="PS51296"/>
    </source>
</evidence>
<dbReference type="PANTHER" id="PTHR13847:SF274">
    <property type="entry name" value="RIESKE 2FE-2S IRON-SULFUR PROTEIN YHFW-RELATED"/>
    <property type="match status" value="1"/>
</dbReference>
<dbReference type="InterPro" id="IPR006076">
    <property type="entry name" value="FAD-dep_OxRdtase"/>
</dbReference>
<evidence type="ECO:0000256" key="3">
    <source>
        <dbReference type="ARBA" id="ARBA00023004"/>
    </source>
</evidence>
<feature type="domain" description="Rieske" evidence="6">
    <location>
        <begin position="419"/>
        <end position="515"/>
    </location>
</feature>
<accession>A0ABN1TSL0</accession>
<evidence type="ECO:0000313" key="8">
    <source>
        <dbReference type="Proteomes" id="UP001501581"/>
    </source>
</evidence>
<dbReference type="Gene3D" id="2.102.10.10">
    <property type="entry name" value="Rieske [2Fe-2S] iron-sulphur domain"/>
    <property type="match status" value="1"/>
</dbReference>
<dbReference type="Gene3D" id="3.30.9.10">
    <property type="entry name" value="D-Amino Acid Oxidase, subunit A, domain 2"/>
    <property type="match status" value="1"/>
</dbReference>
<evidence type="ECO:0000256" key="1">
    <source>
        <dbReference type="ARBA" id="ARBA00022714"/>
    </source>
</evidence>
<name>A0ABN1TSL0_9ACTN</name>
<proteinExistence type="predicted"/>
<gene>
    <name evidence="7" type="ORF">GCM10009668_18710</name>
</gene>
<keyword evidence="3" id="KW-0408">Iron</keyword>
<evidence type="ECO:0000256" key="2">
    <source>
        <dbReference type="ARBA" id="ARBA00022723"/>
    </source>
</evidence>
<dbReference type="Pfam" id="PF01266">
    <property type="entry name" value="DAO"/>
    <property type="match status" value="1"/>
</dbReference>
<keyword evidence="4" id="KW-0411">Iron-sulfur</keyword>
<dbReference type="Pfam" id="PF00355">
    <property type="entry name" value="Rieske"/>
    <property type="match status" value="1"/>
</dbReference>
<keyword evidence="8" id="KW-1185">Reference proteome</keyword>
<dbReference type="Gene3D" id="3.50.50.60">
    <property type="entry name" value="FAD/NAD(P)-binding domain"/>
    <property type="match status" value="1"/>
</dbReference>
<dbReference type="InterPro" id="IPR036922">
    <property type="entry name" value="Rieske_2Fe-2S_sf"/>
</dbReference>
<dbReference type="EMBL" id="BAAALG010000007">
    <property type="protein sequence ID" value="GAA1100881.1"/>
    <property type="molecule type" value="Genomic_DNA"/>
</dbReference>
<dbReference type="SUPFAM" id="SSF50022">
    <property type="entry name" value="ISP domain"/>
    <property type="match status" value="1"/>
</dbReference>
<dbReference type="InterPro" id="IPR005805">
    <property type="entry name" value="Rieske_Fe-S_prot_C"/>
</dbReference>
<evidence type="ECO:0000256" key="5">
    <source>
        <dbReference type="ARBA" id="ARBA00023157"/>
    </source>
</evidence>
<dbReference type="PROSITE" id="PS51296">
    <property type="entry name" value="RIESKE"/>
    <property type="match status" value="1"/>
</dbReference>
<keyword evidence="2" id="KW-0479">Metal-binding</keyword>
<sequence>MLGPRIGYRTSMSSYWLERTSSLSPAPGASAEALPEEAEVVVVGAGITGLVTGLLLARAGRQVVVLEARRVGAVTTGHTTGKVSLLQGTKLSRLLDQQPEAAVRRYLEANREGQAWLLRFCDEAALGAERRTAMTYAASAEQGAAAEAEHRAAQHLGLTTRWVERPDLPFPAFGAVALDDQAQLDPMAVLTELVRELGEHGGTLIEGERVVRIGAGATPVVHTHNGLQIRADDVVLATGTPIVDRGAHFARLDAQRSYVALFSGVQAPSEMLLSAGAPTRSVREVTEDGASLLMVGGSGHGVGRTTSERRHLDDLRAWTARHFPGAQETHRWSAQDYRSHDGLPHVGTLPLGGHHLQVATGFDKWGLTNGVAAALQLSAELLGGEMPWAPRRSALPRASAATTAVCANLEVGARLAGGWAAAEAKAVPEDLPEGSGVVGRHGLDPRPVATARVAGRLCQVSGVCTHLGGILRWNDAESSWDCPLHGSRFSADGAVLEGPATRPLAAAPADAATRS</sequence>
<reference evidence="7 8" key="1">
    <citation type="journal article" date="2019" name="Int. J. Syst. Evol. Microbiol.">
        <title>The Global Catalogue of Microorganisms (GCM) 10K type strain sequencing project: providing services to taxonomists for standard genome sequencing and annotation.</title>
        <authorList>
            <consortium name="The Broad Institute Genomics Platform"/>
            <consortium name="The Broad Institute Genome Sequencing Center for Infectious Disease"/>
            <person name="Wu L."/>
            <person name="Ma J."/>
        </authorList>
    </citation>
    <scope>NUCLEOTIDE SEQUENCE [LARGE SCALE GENOMIC DNA]</scope>
    <source>
        <strain evidence="7 8">JCM 13008</strain>
    </source>
</reference>